<dbReference type="PANTHER" id="PTHR43673">
    <property type="entry name" value="NAD(P)H NITROREDUCTASE YDGI-RELATED"/>
    <property type="match status" value="1"/>
</dbReference>
<evidence type="ECO:0000256" key="2">
    <source>
        <dbReference type="ARBA" id="ARBA00023002"/>
    </source>
</evidence>
<name>A0A193BQZ5_AMYOR</name>
<dbReference type="eggNOG" id="COG0778">
    <property type="taxonomic scope" value="Bacteria"/>
</dbReference>
<keyword evidence="2" id="KW-0560">Oxidoreductase</keyword>
<dbReference type="Pfam" id="PF00881">
    <property type="entry name" value="Nitroreductase"/>
    <property type="match status" value="2"/>
</dbReference>
<protein>
    <submittedName>
        <fullName evidence="4">Nitroreductase</fullName>
    </submittedName>
</protein>
<dbReference type="Proteomes" id="UP000093695">
    <property type="component" value="Chromosome"/>
</dbReference>
<dbReference type="KEGG" id="aori:SD37_02310"/>
<gene>
    <name evidence="4" type="ORF">SD37_02310</name>
</gene>
<dbReference type="InterPro" id="IPR000415">
    <property type="entry name" value="Nitroreductase-like"/>
</dbReference>
<evidence type="ECO:0000313" key="4">
    <source>
        <dbReference type="EMBL" id="ANN14604.1"/>
    </source>
</evidence>
<dbReference type="STRING" id="31958.SD37_02310"/>
<dbReference type="SUPFAM" id="SSF55469">
    <property type="entry name" value="FMN-dependent nitroreductase-like"/>
    <property type="match status" value="1"/>
</dbReference>
<accession>A0A193BQZ5</accession>
<dbReference type="PANTHER" id="PTHR43673:SF10">
    <property type="entry name" value="NADH DEHYDROGENASE_NAD(P)H NITROREDUCTASE XCC3605-RELATED"/>
    <property type="match status" value="1"/>
</dbReference>
<evidence type="ECO:0000259" key="3">
    <source>
        <dbReference type="Pfam" id="PF00881"/>
    </source>
</evidence>
<dbReference type="Gene3D" id="3.40.109.10">
    <property type="entry name" value="NADH Oxidase"/>
    <property type="match status" value="1"/>
</dbReference>
<feature type="domain" description="Nitroreductase" evidence="3">
    <location>
        <begin position="16"/>
        <end position="58"/>
    </location>
</feature>
<dbReference type="CDD" id="cd02138">
    <property type="entry name" value="TdsD-like"/>
    <property type="match status" value="1"/>
</dbReference>
<dbReference type="GO" id="GO:0016491">
    <property type="term" value="F:oxidoreductase activity"/>
    <property type="evidence" value="ECO:0007669"/>
    <property type="project" value="UniProtKB-KW"/>
</dbReference>
<keyword evidence="5" id="KW-1185">Reference proteome</keyword>
<organism evidence="4 5">
    <name type="scientific">Amycolatopsis orientalis</name>
    <name type="common">Nocardia orientalis</name>
    <dbReference type="NCBI Taxonomy" id="31958"/>
    <lineage>
        <taxon>Bacteria</taxon>
        <taxon>Bacillati</taxon>
        <taxon>Actinomycetota</taxon>
        <taxon>Actinomycetes</taxon>
        <taxon>Pseudonocardiales</taxon>
        <taxon>Pseudonocardiaceae</taxon>
        <taxon>Amycolatopsis</taxon>
    </lineage>
</organism>
<sequence>MHKPAETSTPIAPILAARWSPRAYDESAVVTEEQLRALLEAARWAPSFGNTQPARYLVGLRGTPSFDRILATLNSGNRAWAHRAGLLLIGVMVTTNEKGDVPYAEYGLGLASENLVLQAVELGLIAHQMAGFSADAAKDFFGLPDEVVPKVAIAVGSPADPSVLEEDWRIEREKAPRERLPLAEFAYSDTWGTSAFSD</sequence>
<proteinExistence type="inferred from homology"/>
<dbReference type="AlphaFoldDB" id="A0A193BQZ5"/>
<dbReference type="InterPro" id="IPR029479">
    <property type="entry name" value="Nitroreductase"/>
</dbReference>
<evidence type="ECO:0000256" key="1">
    <source>
        <dbReference type="ARBA" id="ARBA00007118"/>
    </source>
</evidence>
<dbReference type="EMBL" id="CP016174">
    <property type="protein sequence ID" value="ANN14604.1"/>
    <property type="molecule type" value="Genomic_DNA"/>
</dbReference>
<feature type="domain" description="Nitroreductase" evidence="3">
    <location>
        <begin position="76"/>
        <end position="156"/>
    </location>
</feature>
<reference evidence="4 5" key="1">
    <citation type="journal article" date="2015" name="Genome Announc.">
        <title>Draft Genome Sequence of Norvancomycin-Producing Strain Amycolatopsis orientalis CPCC200066.</title>
        <authorList>
            <person name="Lei X."/>
            <person name="Yuan F."/>
            <person name="Shi Y."/>
            <person name="Li X."/>
            <person name="Wang L."/>
            <person name="Hong B."/>
        </authorList>
    </citation>
    <scope>NUCLEOTIDE SEQUENCE [LARGE SCALE GENOMIC DNA]</scope>
    <source>
        <strain evidence="4 5">B-37</strain>
    </source>
</reference>
<evidence type="ECO:0000313" key="5">
    <source>
        <dbReference type="Proteomes" id="UP000093695"/>
    </source>
</evidence>
<dbReference type="RefSeq" id="WP_044853639.1">
    <property type="nucleotide sequence ID" value="NZ_CP016174.1"/>
</dbReference>
<comment type="similarity">
    <text evidence="1">Belongs to the nitroreductase family.</text>
</comment>